<dbReference type="InterPro" id="IPR009688">
    <property type="entry name" value="FAM210A/B-like_dom"/>
</dbReference>
<keyword evidence="2" id="KW-0472">Membrane</keyword>
<dbReference type="InterPro" id="IPR045866">
    <property type="entry name" value="FAM210A/B-like"/>
</dbReference>
<evidence type="ECO:0000313" key="5">
    <source>
        <dbReference type="EMBL" id="KAG7359431.1"/>
    </source>
</evidence>
<reference evidence="5" key="2">
    <citation type="submission" date="2021-04" db="EMBL/GenBank/DDBJ databases">
        <authorList>
            <person name="Podell S."/>
        </authorList>
    </citation>
    <scope>NUCLEOTIDE SEQUENCE</scope>
    <source>
        <strain evidence="5">Hildebrandi</strain>
    </source>
</reference>
<comment type="caution">
    <text evidence="5">The sequence shown here is derived from an EMBL/GenBank/DDBJ whole genome shotgun (WGS) entry which is preliminary data.</text>
</comment>
<evidence type="ECO:0000259" key="3">
    <source>
        <dbReference type="Pfam" id="PF06916"/>
    </source>
</evidence>
<feature type="compositionally biased region" description="Low complexity" evidence="1">
    <location>
        <begin position="161"/>
        <end position="177"/>
    </location>
</feature>
<gene>
    <name evidence="4" type="ORF">IV203_002584</name>
    <name evidence="5" type="ORF">IV203_034529</name>
</gene>
<dbReference type="AlphaFoldDB" id="A0A9K3LEL1"/>
<proteinExistence type="predicted"/>
<dbReference type="EMBL" id="JAGRRH010000013">
    <property type="protein sequence ID" value="KAG7359431.1"/>
    <property type="molecule type" value="Genomic_DNA"/>
</dbReference>
<dbReference type="OrthoDB" id="426386at2759"/>
<keyword evidence="6" id="KW-1185">Reference proteome</keyword>
<feature type="transmembrane region" description="Helical" evidence="2">
    <location>
        <begin position="192"/>
        <end position="215"/>
    </location>
</feature>
<evidence type="ECO:0000313" key="4">
    <source>
        <dbReference type="EMBL" id="KAG7339531.1"/>
    </source>
</evidence>
<dbReference type="Pfam" id="PF06916">
    <property type="entry name" value="FAM210A-B_dom"/>
    <property type="match status" value="1"/>
</dbReference>
<protein>
    <submittedName>
        <fullName evidence="5">DUF1279 domain containing protein</fullName>
    </submittedName>
</protein>
<name>A0A9K3LEL1_9STRA</name>
<evidence type="ECO:0000256" key="2">
    <source>
        <dbReference type="SAM" id="Phobius"/>
    </source>
</evidence>
<keyword evidence="2" id="KW-0812">Transmembrane</keyword>
<dbReference type="EMBL" id="JAGRRH010000033">
    <property type="protein sequence ID" value="KAG7339531.1"/>
    <property type="molecule type" value="Genomic_DNA"/>
</dbReference>
<feature type="region of interest" description="Disordered" evidence="1">
    <location>
        <begin position="132"/>
        <end position="180"/>
    </location>
</feature>
<dbReference type="GO" id="GO:0005739">
    <property type="term" value="C:mitochondrion"/>
    <property type="evidence" value="ECO:0007669"/>
    <property type="project" value="TreeGrafter"/>
</dbReference>
<keyword evidence="2" id="KW-1133">Transmembrane helix</keyword>
<dbReference type="PANTHER" id="PTHR21377:SF18">
    <property type="entry name" value="DUF1279 DOMAIN-CONTAINING PROTEIN"/>
    <property type="match status" value="1"/>
</dbReference>
<dbReference type="PANTHER" id="PTHR21377">
    <property type="entry name" value="PROTEIN FAM210B, MITOCHONDRIAL"/>
    <property type="match status" value="1"/>
</dbReference>
<evidence type="ECO:0000313" key="6">
    <source>
        <dbReference type="Proteomes" id="UP000693970"/>
    </source>
</evidence>
<dbReference type="Proteomes" id="UP000693970">
    <property type="component" value="Unassembled WGS sequence"/>
</dbReference>
<evidence type="ECO:0000256" key="1">
    <source>
        <dbReference type="SAM" id="MobiDB-lite"/>
    </source>
</evidence>
<feature type="domain" description="DUF1279" evidence="3">
    <location>
        <begin position="185"/>
        <end position="298"/>
    </location>
</feature>
<sequence length="321" mass="35268">MIAGLSSAISRRTASRPFPPKIVMMKKLFHGRPSSVVVTHSQKVLPDVVASKITASATPHRFYHSSASQSQLPWIHTFNNNIIVGISSIDNNREQQKKNDHIRSLSFVKLLPGDESQNLVLFTSLTPSHHRMFSTTTTTSNKDDKEPMKTNDVNPTGDSGTTNTPAATDTTTATTSTVQAEKPSFRTMVRKYGPLFITTYLTVYVSTVFGFYMGITSGLLDPAYLLSFISSGTNPDSPETAVSSAELIKQILNRYSWTQWAVPTVEKNPWAANLAVAWIVTKPTEPIRFGVTVGIVPLLARTLGYNNNNNKDTTQSTKQEG</sequence>
<reference evidence="5" key="1">
    <citation type="journal article" date="2021" name="Sci. Rep.">
        <title>Diploid genomic architecture of Nitzschia inconspicua, an elite biomass production diatom.</title>
        <authorList>
            <person name="Oliver A."/>
            <person name="Podell S."/>
            <person name="Pinowska A."/>
            <person name="Traller J.C."/>
            <person name="Smith S.R."/>
            <person name="McClure R."/>
            <person name="Beliaev A."/>
            <person name="Bohutskyi P."/>
            <person name="Hill E.A."/>
            <person name="Rabines A."/>
            <person name="Zheng H."/>
            <person name="Allen L.Z."/>
            <person name="Kuo A."/>
            <person name="Grigoriev I.V."/>
            <person name="Allen A.E."/>
            <person name="Hazlebeck D."/>
            <person name="Allen E.E."/>
        </authorList>
    </citation>
    <scope>NUCLEOTIDE SEQUENCE</scope>
    <source>
        <strain evidence="5">Hildebrandi</strain>
    </source>
</reference>
<organism evidence="5 6">
    <name type="scientific">Nitzschia inconspicua</name>
    <dbReference type="NCBI Taxonomy" id="303405"/>
    <lineage>
        <taxon>Eukaryota</taxon>
        <taxon>Sar</taxon>
        <taxon>Stramenopiles</taxon>
        <taxon>Ochrophyta</taxon>
        <taxon>Bacillariophyta</taxon>
        <taxon>Bacillariophyceae</taxon>
        <taxon>Bacillariophycidae</taxon>
        <taxon>Bacillariales</taxon>
        <taxon>Bacillariaceae</taxon>
        <taxon>Nitzschia</taxon>
    </lineage>
</organism>
<accession>A0A9K3LEL1</accession>
<feature type="compositionally biased region" description="Polar residues" evidence="1">
    <location>
        <begin position="151"/>
        <end position="160"/>
    </location>
</feature>